<dbReference type="Proteomes" id="UP001595843">
    <property type="component" value="Unassembled WGS sequence"/>
</dbReference>
<evidence type="ECO:0000259" key="2">
    <source>
        <dbReference type="Pfam" id="PF16924"/>
    </source>
</evidence>
<proteinExistence type="predicted"/>
<comment type="caution">
    <text evidence="3">The sequence shown here is derived from an EMBL/GenBank/DDBJ whole genome shotgun (WGS) entry which is preliminary data.</text>
</comment>
<dbReference type="InterPro" id="IPR031629">
    <property type="entry name" value="DpaA_N"/>
</dbReference>
<evidence type="ECO:0000259" key="1">
    <source>
        <dbReference type="Pfam" id="PF01262"/>
    </source>
</evidence>
<sequence length="298" mass="32120">MLTGKHVAFIGGDARQLEVIKSCTDLNAKVSLIGFDNLQSPFSGASHRELTPELFKTVDMLILPILGTDEEGHIDSIFTTKTLVLTEADINALPSHAVVYAGIAKSYLKNLCATHSIRLVELLKRDDVAIYNSIPTVEGALMMAIQNTNITIHGSTTLVLGLGRVGMTLCRTLHALGARVKVGVRQPDQVARSVEMGLLPFEMVNLREEVKDVDLLFNTVPALVVTDQVLKAMPYSAVIIDLASKPGGVDFSFAKKRGIKAMLAPSLPGIVASKTAGRILAQTMTRLLAEEYGEEDPS</sequence>
<dbReference type="Gene3D" id="3.40.50.720">
    <property type="entry name" value="NAD(P)-binding Rossmann-like Domain"/>
    <property type="match status" value="2"/>
</dbReference>
<dbReference type="Pfam" id="PF16924">
    <property type="entry name" value="DpaA_N"/>
    <property type="match status" value="1"/>
</dbReference>
<gene>
    <name evidence="3" type="primary">dpsA</name>
    <name evidence="3" type="ORF">ACFOUO_13880</name>
</gene>
<feature type="domain" description="Alanine dehydrogenase/pyridine nucleotide transhydrogenase NAD(H)-binding" evidence="1">
    <location>
        <begin position="142"/>
        <end position="288"/>
    </location>
</feature>
<organism evidence="3 4">
    <name type="scientific">Salinithrix halophila</name>
    <dbReference type="NCBI Taxonomy" id="1485204"/>
    <lineage>
        <taxon>Bacteria</taxon>
        <taxon>Bacillati</taxon>
        <taxon>Bacillota</taxon>
        <taxon>Bacilli</taxon>
        <taxon>Bacillales</taxon>
        <taxon>Thermoactinomycetaceae</taxon>
        <taxon>Salinithrix</taxon>
    </lineage>
</organism>
<dbReference type="RefSeq" id="WP_380706256.1">
    <property type="nucleotide sequence ID" value="NZ_JBHSAP010000018.1"/>
</dbReference>
<dbReference type="InterPro" id="IPR036291">
    <property type="entry name" value="NAD(P)-bd_dom_sf"/>
</dbReference>
<reference evidence="4" key="1">
    <citation type="journal article" date="2019" name="Int. J. Syst. Evol. Microbiol.">
        <title>The Global Catalogue of Microorganisms (GCM) 10K type strain sequencing project: providing services to taxonomists for standard genome sequencing and annotation.</title>
        <authorList>
            <consortium name="The Broad Institute Genomics Platform"/>
            <consortium name="The Broad Institute Genome Sequencing Center for Infectious Disease"/>
            <person name="Wu L."/>
            <person name="Ma J."/>
        </authorList>
    </citation>
    <scope>NUCLEOTIDE SEQUENCE [LARGE SCALE GENOMIC DNA]</scope>
    <source>
        <strain evidence="4">IBRC-M 10813</strain>
    </source>
</reference>
<protein>
    <submittedName>
        <fullName evidence="3">Dipicolinate synthase subunit DpsA</fullName>
    </submittedName>
</protein>
<dbReference type="InterPro" id="IPR007698">
    <property type="entry name" value="AlaDH/PNT_NAD(H)-bd"/>
</dbReference>
<keyword evidence="4" id="KW-1185">Reference proteome</keyword>
<dbReference type="NCBIfam" id="NF006162">
    <property type="entry name" value="PRK08306.1"/>
    <property type="match status" value="1"/>
</dbReference>
<dbReference type="NCBIfam" id="TIGR02853">
    <property type="entry name" value="spore_dpaA"/>
    <property type="match status" value="1"/>
</dbReference>
<accession>A0ABV8JFZ2</accession>
<name>A0ABV8JFZ2_9BACL</name>
<evidence type="ECO:0000313" key="3">
    <source>
        <dbReference type="EMBL" id="MFC4077886.1"/>
    </source>
</evidence>
<evidence type="ECO:0000313" key="4">
    <source>
        <dbReference type="Proteomes" id="UP001595843"/>
    </source>
</evidence>
<dbReference type="SUPFAM" id="SSF51735">
    <property type="entry name" value="NAD(P)-binding Rossmann-fold domains"/>
    <property type="match status" value="1"/>
</dbReference>
<dbReference type="EMBL" id="JBHSAP010000018">
    <property type="protein sequence ID" value="MFC4077886.1"/>
    <property type="molecule type" value="Genomic_DNA"/>
</dbReference>
<dbReference type="InterPro" id="IPR014215">
    <property type="entry name" value="Dipicolinic_acid_synth_A"/>
</dbReference>
<dbReference type="Pfam" id="PF01262">
    <property type="entry name" value="AlaDh_PNT_C"/>
    <property type="match status" value="1"/>
</dbReference>
<feature type="domain" description="Dipicolinate synthase subunit A N-terminal" evidence="2">
    <location>
        <begin position="6"/>
        <end position="122"/>
    </location>
</feature>